<dbReference type="Proteomes" id="UP000887013">
    <property type="component" value="Unassembled WGS sequence"/>
</dbReference>
<proteinExistence type="predicted"/>
<evidence type="ECO:0000313" key="1">
    <source>
        <dbReference type="EMBL" id="GFT23209.1"/>
    </source>
</evidence>
<gene>
    <name evidence="1" type="ORF">NPIL_287781</name>
</gene>
<comment type="caution">
    <text evidence="1">The sequence shown here is derived from an EMBL/GenBank/DDBJ whole genome shotgun (WGS) entry which is preliminary data.</text>
</comment>
<accession>A0A8X6TLK4</accession>
<evidence type="ECO:0000313" key="2">
    <source>
        <dbReference type="Proteomes" id="UP000887013"/>
    </source>
</evidence>
<organism evidence="1 2">
    <name type="scientific">Nephila pilipes</name>
    <name type="common">Giant wood spider</name>
    <name type="synonym">Nephila maculata</name>
    <dbReference type="NCBI Taxonomy" id="299642"/>
    <lineage>
        <taxon>Eukaryota</taxon>
        <taxon>Metazoa</taxon>
        <taxon>Ecdysozoa</taxon>
        <taxon>Arthropoda</taxon>
        <taxon>Chelicerata</taxon>
        <taxon>Arachnida</taxon>
        <taxon>Araneae</taxon>
        <taxon>Araneomorphae</taxon>
        <taxon>Entelegynae</taxon>
        <taxon>Araneoidea</taxon>
        <taxon>Nephilidae</taxon>
        <taxon>Nephila</taxon>
    </lineage>
</organism>
<dbReference type="EMBL" id="BMAW01011323">
    <property type="protein sequence ID" value="GFT23209.1"/>
    <property type="molecule type" value="Genomic_DNA"/>
</dbReference>
<name>A0A8X6TLK4_NEPPI</name>
<keyword evidence="2" id="KW-1185">Reference proteome</keyword>
<protein>
    <submittedName>
        <fullName evidence="1">Uncharacterized protein</fullName>
    </submittedName>
</protein>
<sequence length="107" mass="12052">MKKRKEKPAFFNVLPLKKCAGGRASPHPSSRSCRPGGRYLRCCRPRAVRGRLEKRQLLWLDLLTRFSILSRRLSSSSQYTLASLDVSSISAEALLFTAASWIRDSIA</sequence>
<dbReference type="AlphaFoldDB" id="A0A8X6TLK4"/>
<reference evidence="1" key="1">
    <citation type="submission" date="2020-08" db="EMBL/GenBank/DDBJ databases">
        <title>Multicomponent nature underlies the extraordinary mechanical properties of spider dragline silk.</title>
        <authorList>
            <person name="Kono N."/>
            <person name="Nakamura H."/>
            <person name="Mori M."/>
            <person name="Yoshida Y."/>
            <person name="Ohtoshi R."/>
            <person name="Malay A.D."/>
            <person name="Moran D.A.P."/>
            <person name="Tomita M."/>
            <person name="Numata K."/>
            <person name="Arakawa K."/>
        </authorList>
    </citation>
    <scope>NUCLEOTIDE SEQUENCE</scope>
</reference>